<dbReference type="EMBL" id="JASCTH010000012">
    <property type="protein sequence ID" value="MDI6100733.1"/>
    <property type="molecule type" value="Genomic_DNA"/>
</dbReference>
<dbReference type="SUPFAM" id="SSF54593">
    <property type="entry name" value="Glyoxalase/Bleomycin resistance protein/Dihydroxybiphenyl dioxygenase"/>
    <property type="match status" value="1"/>
</dbReference>
<protein>
    <submittedName>
        <fullName evidence="2">VOC family protein</fullName>
    </submittedName>
</protein>
<gene>
    <name evidence="2" type="ORF">QLQ12_19160</name>
</gene>
<comment type="caution">
    <text evidence="2">The sequence shown here is derived from an EMBL/GenBank/DDBJ whole genome shotgun (WGS) entry which is preliminary data.</text>
</comment>
<dbReference type="PANTHER" id="PTHR33990:SF1">
    <property type="entry name" value="PROTEIN YJDN"/>
    <property type="match status" value="1"/>
</dbReference>
<dbReference type="InterPro" id="IPR029068">
    <property type="entry name" value="Glyas_Bleomycin-R_OHBP_Dase"/>
</dbReference>
<dbReference type="Pfam" id="PF06983">
    <property type="entry name" value="3-dmu-9_3-mt"/>
    <property type="match status" value="1"/>
</dbReference>
<dbReference type="Proteomes" id="UP001241758">
    <property type="component" value="Unassembled WGS sequence"/>
</dbReference>
<dbReference type="InterPro" id="IPR028973">
    <property type="entry name" value="PhnB-like"/>
</dbReference>
<dbReference type="PANTHER" id="PTHR33990">
    <property type="entry name" value="PROTEIN YJDN-RELATED"/>
    <property type="match status" value="1"/>
</dbReference>
<evidence type="ECO:0000313" key="2">
    <source>
        <dbReference type="EMBL" id="MDI6100733.1"/>
    </source>
</evidence>
<dbReference type="Gene3D" id="3.10.180.10">
    <property type="entry name" value="2,3-Dihydroxybiphenyl 1,2-Dioxygenase, domain 1"/>
    <property type="match status" value="1"/>
</dbReference>
<keyword evidence="3" id="KW-1185">Reference proteome</keyword>
<feature type="domain" description="PhnB-like" evidence="1">
    <location>
        <begin position="6"/>
        <end position="130"/>
    </location>
</feature>
<dbReference type="RefSeq" id="WP_282761569.1">
    <property type="nucleotide sequence ID" value="NZ_JASCTH010000012.1"/>
</dbReference>
<reference evidence="2 3" key="1">
    <citation type="submission" date="2023-05" db="EMBL/GenBank/DDBJ databases">
        <title>Actinoplanes sp. NEAU-A12 genome sequencing.</title>
        <authorList>
            <person name="Wang Z.-S."/>
        </authorList>
    </citation>
    <scope>NUCLEOTIDE SEQUENCE [LARGE SCALE GENOMIC DNA]</scope>
    <source>
        <strain evidence="2 3">NEAU-A12</strain>
    </source>
</reference>
<name>A0ABT6WLW4_9ACTN</name>
<dbReference type="CDD" id="cd06588">
    <property type="entry name" value="PhnB_like"/>
    <property type="match status" value="1"/>
</dbReference>
<sequence>MASLLNPYLTFNGKAREAVEFYHSVFGGELKVNTFGEFGAPDPATAGLVMHAQLETPQGYTLMASDCPPGMEYKPGENITVSLSGDDGDTLRGAWEKLAAGGQVRMPLEKQVWGDEFGQLVDRFGIPWMVNITGR</sequence>
<organism evidence="2 3">
    <name type="scientific">Actinoplanes sandaracinus</name>
    <dbReference type="NCBI Taxonomy" id="3045177"/>
    <lineage>
        <taxon>Bacteria</taxon>
        <taxon>Bacillati</taxon>
        <taxon>Actinomycetota</taxon>
        <taxon>Actinomycetes</taxon>
        <taxon>Micromonosporales</taxon>
        <taxon>Micromonosporaceae</taxon>
        <taxon>Actinoplanes</taxon>
    </lineage>
</organism>
<evidence type="ECO:0000259" key="1">
    <source>
        <dbReference type="Pfam" id="PF06983"/>
    </source>
</evidence>
<proteinExistence type="predicted"/>
<accession>A0ABT6WLW4</accession>
<evidence type="ECO:0000313" key="3">
    <source>
        <dbReference type="Proteomes" id="UP001241758"/>
    </source>
</evidence>